<dbReference type="CDD" id="cd01926">
    <property type="entry name" value="cyclophilin_ABH_like"/>
    <property type="match status" value="1"/>
</dbReference>
<comment type="function">
    <text evidence="2">PPIases accelerate the folding of proteins. It catalyzes the cis-trans isomerization of proline imidic peptide bonds in oligopeptides.</text>
</comment>
<dbReference type="PRINTS" id="PR00153">
    <property type="entry name" value="CSAPPISMRASE"/>
</dbReference>
<dbReference type="PROSITE" id="PS50072">
    <property type="entry name" value="CSA_PPIASE_2"/>
    <property type="match status" value="1"/>
</dbReference>
<evidence type="ECO:0000313" key="12">
    <source>
        <dbReference type="EMBL" id="KAG9245147.1"/>
    </source>
</evidence>
<organism evidence="12 13">
    <name type="scientific">Calycina marina</name>
    <dbReference type="NCBI Taxonomy" id="1763456"/>
    <lineage>
        <taxon>Eukaryota</taxon>
        <taxon>Fungi</taxon>
        <taxon>Dikarya</taxon>
        <taxon>Ascomycota</taxon>
        <taxon>Pezizomycotina</taxon>
        <taxon>Leotiomycetes</taxon>
        <taxon>Helotiales</taxon>
        <taxon>Pezizellaceae</taxon>
        <taxon>Calycina</taxon>
    </lineage>
</organism>
<dbReference type="GO" id="GO:0003755">
    <property type="term" value="F:peptidyl-prolyl cis-trans isomerase activity"/>
    <property type="evidence" value="ECO:0007669"/>
    <property type="project" value="UniProtKB-KW"/>
</dbReference>
<dbReference type="Gene3D" id="1.25.40.10">
    <property type="entry name" value="Tetratricopeptide repeat domain"/>
    <property type="match status" value="1"/>
</dbReference>
<dbReference type="GO" id="GO:0042026">
    <property type="term" value="P:protein refolding"/>
    <property type="evidence" value="ECO:0007669"/>
    <property type="project" value="UniProtKB-ARBA"/>
</dbReference>
<dbReference type="AlphaFoldDB" id="A0A9P7Z4S5"/>
<dbReference type="Gene3D" id="2.40.100.10">
    <property type="entry name" value="Cyclophilin-like"/>
    <property type="match status" value="1"/>
</dbReference>
<comment type="subcellular location">
    <subcellularLocation>
        <location evidence="3">Cytoplasm</location>
    </subcellularLocation>
</comment>
<dbReference type="PANTHER" id="PTHR11071:SF561">
    <property type="entry name" value="PEPTIDYL-PROLYL CIS-TRANS ISOMERASE D-RELATED"/>
    <property type="match status" value="1"/>
</dbReference>
<dbReference type="InterPro" id="IPR029000">
    <property type="entry name" value="Cyclophilin-like_dom_sf"/>
</dbReference>
<dbReference type="Proteomes" id="UP000887226">
    <property type="component" value="Unassembled WGS sequence"/>
</dbReference>
<dbReference type="GO" id="GO:0016018">
    <property type="term" value="F:cyclosporin A binding"/>
    <property type="evidence" value="ECO:0007669"/>
    <property type="project" value="TreeGrafter"/>
</dbReference>
<feature type="domain" description="PPIase cyclophilin-type" evidence="11">
    <location>
        <begin position="12"/>
        <end position="176"/>
    </location>
</feature>
<comment type="similarity">
    <text evidence="4">Belongs to the cyclophilin-type PPIase family. PPIase D subfamily.</text>
</comment>
<dbReference type="InterPro" id="IPR019734">
    <property type="entry name" value="TPR_rpt"/>
</dbReference>
<evidence type="ECO:0000256" key="5">
    <source>
        <dbReference type="ARBA" id="ARBA00013194"/>
    </source>
</evidence>
<evidence type="ECO:0000256" key="3">
    <source>
        <dbReference type="ARBA" id="ARBA00004496"/>
    </source>
</evidence>
<dbReference type="GO" id="GO:0051082">
    <property type="term" value="F:unfolded protein binding"/>
    <property type="evidence" value="ECO:0007669"/>
    <property type="project" value="UniProtKB-ARBA"/>
</dbReference>
<keyword evidence="8" id="KW-0802">TPR repeat</keyword>
<dbReference type="SUPFAM" id="SSF50891">
    <property type="entry name" value="Cyclophilin-like"/>
    <property type="match status" value="1"/>
</dbReference>
<dbReference type="Pfam" id="PF00160">
    <property type="entry name" value="Pro_isomerase"/>
    <property type="match status" value="1"/>
</dbReference>
<dbReference type="OrthoDB" id="193499at2759"/>
<dbReference type="SMART" id="SM00028">
    <property type="entry name" value="TPR"/>
    <property type="match status" value="2"/>
</dbReference>
<dbReference type="EC" id="5.2.1.8" evidence="5"/>
<keyword evidence="9" id="KW-0697">Rotamase</keyword>
<evidence type="ECO:0000256" key="9">
    <source>
        <dbReference type="ARBA" id="ARBA00023110"/>
    </source>
</evidence>
<dbReference type="InterPro" id="IPR002130">
    <property type="entry name" value="Cyclophilin-type_PPIase_dom"/>
</dbReference>
<comment type="caution">
    <text evidence="12">The sequence shown here is derived from an EMBL/GenBank/DDBJ whole genome shotgun (WGS) entry which is preliminary data.</text>
</comment>
<keyword evidence="13" id="KW-1185">Reference proteome</keyword>
<evidence type="ECO:0000256" key="4">
    <source>
        <dbReference type="ARBA" id="ARBA00010898"/>
    </source>
</evidence>
<gene>
    <name evidence="12" type="ORF">BJ878DRAFT_33353</name>
</gene>
<dbReference type="SUPFAM" id="SSF48452">
    <property type="entry name" value="TPR-like"/>
    <property type="match status" value="1"/>
</dbReference>
<evidence type="ECO:0000259" key="11">
    <source>
        <dbReference type="PROSITE" id="PS50072"/>
    </source>
</evidence>
<comment type="catalytic activity">
    <reaction evidence="1">
        <text>[protein]-peptidylproline (omega=180) = [protein]-peptidylproline (omega=0)</text>
        <dbReference type="Rhea" id="RHEA:16237"/>
        <dbReference type="Rhea" id="RHEA-COMP:10747"/>
        <dbReference type="Rhea" id="RHEA-COMP:10748"/>
        <dbReference type="ChEBI" id="CHEBI:83833"/>
        <dbReference type="ChEBI" id="CHEBI:83834"/>
        <dbReference type="EC" id="5.2.1.8"/>
    </reaction>
</comment>
<keyword evidence="7" id="KW-0677">Repeat</keyword>
<name>A0A9P7Z4S5_9HELO</name>
<evidence type="ECO:0000313" key="13">
    <source>
        <dbReference type="Proteomes" id="UP000887226"/>
    </source>
</evidence>
<dbReference type="FunFam" id="1.25.40.10:FF:000029">
    <property type="entry name" value="peptidyl-prolyl cis-trans isomerase D"/>
    <property type="match status" value="1"/>
</dbReference>
<dbReference type="PROSITE" id="PS00170">
    <property type="entry name" value="CSA_PPIASE_1"/>
    <property type="match status" value="1"/>
</dbReference>
<accession>A0A9P7Z4S5</accession>
<evidence type="ECO:0000256" key="1">
    <source>
        <dbReference type="ARBA" id="ARBA00000971"/>
    </source>
</evidence>
<proteinExistence type="inferred from homology"/>
<dbReference type="PANTHER" id="PTHR11071">
    <property type="entry name" value="PEPTIDYL-PROLYL CIS-TRANS ISOMERASE"/>
    <property type="match status" value="1"/>
</dbReference>
<dbReference type="InterPro" id="IPR020892">
    <property type="entry name" value="Cyclophilin-type_PPIase_CS"/>
</dbReference>
<protein>
    <recommendedName>
        <fullName evidence="5">peptidylprolyl isomerase</fullName>
        <ecNumber evidence="5">5.2.1.8</ecNumber>
    </recommendedName>
</protein>
<evidence type="ECO:0000256" key="7">
    <source>
        <dbReference type="ARBA" id="ARBA00022737"/>
    </source>
</evidence>
<evidence type="ECO:0000256" key="2">
    <source>
        <dbReference type="ARBA" id="ARBA00002388"/>
    </source>
</evidence>
<dbReference type="EMBL" id="MU253862">
    <property type="protein sequence ID" value="KAG9245147.1"/>
    <property type="molecule type" value="Genomic_DNA"/>
</dbReference>
<keyword evidence="6" id="KW-0963">Cytoplasm</keyword>
<dbReference type="InterPro" id="IPR011990">
    <property type="entry name" value="TPR-like_helical_dom_sf"/>
</dbReference>
<dbReference type="FunFam" id="2.40.100.10:FF:000009">
    <property type="entry name" value="Peptidyl-prolyl cis-trans isomerase D"/>
    <property type="match status" value="1"/>
</dbReference>
<dbReference type="GO" id="GO:0005737">
    <property type="term" value="C:cytoplasm"/>
    <property type="evidence" value="ECO:0007669"/>
    <property type="project" value="UniProtKB-SubCell"/>
</dbReference>
<evidence type="ECO:0000256" key="6">
    <source>
        <dbReference type="ARBA" id="ARBA00022490"/>
    </source>
</evidence>
<reference evidence="12" key="1">
    <citation type="journal article" date="2021" name="IMA Fungus">
        <title>Genomic characterization of three marine fungi, including Emericellopsis atlantica sp. nov. with signatures of a generalist lifestyle and marine biomass degradation.</title>
        <authorList>
            <person name="Hagestad O.C."/>
            <person name="Hou L."/>
            <person name="Andersen J.H."/>
            <person name="Hansen E.H."/>
            <person name="Altermark B."/>
            <person name="Li C."/>
            <person name="Kuhnert E."/>
            <person name="Cox R.J."/>
            <person name="Crous P.W."/>
            <person name="Spatafora J.W."/>
            <person name="Lail K."/>
            <person name="Amirebrahimi M."/>
            <person name="Lipzen A."/>
            <person name="Pangilinan J."/>
            <person name="Andreopoulos W."/>
            <person name="Hayes R.D."/>
            <person name="Ng V."/>
            <person name="Grigoriev I.V."/>
            <person name="Jackson S.A."/>
            <person name="Sutton T.D.S."/>
            <person name="Dobson A.D.W."/>
            <person name="Rama T."/>
        </authorList>
    </citation>
    <scope>NUCLEOTIDE SEQUENCE</scope>
    <source>
        <strain evidence="12">TRa3180A</strain>
    </source>
</reference>
<evidence type="ECO:0000256" key="10">
    <source>
        <dbReference type="ARBA" id="ARBA00023235"/>
    </source>
</evidence>
<evidence type="ECO:0000256" key="8">
    <source>
        <dbReference type="ARBA" id="ARBA00022803"/>
    </source>
</evidence>
<keyword evidence="10" id="KW-0413">Isomerase</keyword>
<sequence length="368" mass="39726">MAEETPKRPRVFFDISIGNKPAGRITFELYNDVVPKTAENFRALCTGEKGNGIAGTPLSYKGSGFHRVINQFMIQGGDFTAGNGTGGESIYGSKFDDENFELKHTKPFLLSMANAGPGTNGSQFFVTTVPTPHLDGKHVVFGEVLNGKSIVRKIESLPTQGSDKPAKDVTITDCGQLTGDEAEAEPSDGPDKYGDTYKDFPEDMNKELSVEEVVKIASELKGYGNAAFKANDLSVGLDKYLKGLRYTNKEEAAAKEAEVKKLKFTLLSNAALLSNKLKAYDDGLNYASEALELAGGGDFTDTDKAKAFFRRATAKAGRKDEDAASKDLEEAIKLVPGDAAITKELTAIKKAAADRRKKEKAIYSKAFA</sequence>